<accession>A0ABS0A2I6</accession>
<dbReference type="Proteomes" id="UP000614200">
    <property type="component" value="Unassembled WGS sequence"/>
</dbReference>
<reference evidence="2 3" key="1">
    <citation type="submission" date="2020-11" db="EMBL/GenBank/DDBJ databases">
        <title>Fusibacter basophilias sp. nov.</title>
        <authorList>
            <person name="Qiu D."/>
        </authorList>
    </citation>
    <scope>NUCLEOTIDE SEQUENCE [LARGE SCALE GENOMIC DNA]</scope>
    <source>
        <strain evidence="2 3">Q10-2</strain>
    </source>
</reference>
<dbReference type="EMBL" id="JADKNH010000042">
    <property type="protein sequence ID" value="MBF4696109.1"/>
    <property type="molecule type" value="Genomic_DNA"/>
</dbReference>
<evidence type="ECO:0000259" key="1">
    <source>
        <dbReference type="PROSITE" id="PS51462"/>
    </source>
</evidence>
<keyword evidence="3" id="KW-1185">Reference proteome</keyword>
<dbReference type="SUPFAM" id="SSF55811">
    <property type="entry name" value="Nudix"/>
    <property type="match status" value="1"/>
</dbReference>
<evidence type="ECO:0000313" key="2">
    <source>
        <dbReference type="EMBL" id="MBF4696109.1"/>
    </source>
</evidence>
<gene>
    <name evidence="2" type="ORF">ISU02_23670</name>
</gene>
<dbReference type="RefSeq" id="WP_194704344.1">
    <property type="nucleotide sequence ID" value="NZ_JADKNH010000042.1"/>
</dbReference>
<keyword evidence="2" id="KW-0378">Hydrolase</keyword>
<name>A0ABS0A2I6_9FIRM</name>
<dbReference type="GO" id="GO:0016787">
    <property type="term" value="F:hydrolase activity"/>
    <property type="evidence" value="ECO:0007669"/>
    <property type="project" value="UniProtKB-KW"/>
</dbReference>
<protein>
    <submittedName>
        <fullName evidence="2">NUDIX hydrolase</fullName>
    </submittedName>
</protein>
<dbReference type="InterPro" id="IPR000086">
    <property type="entry name" value="NUDIX_hydrolase_dom"/>
</dbReference>
<dbReference type="Pfam" id="PF00293">
    <property type="entry name" value="NUDIX"/>
    <property type="match status" value="1"/>
</dbReference>
<feature type="domain" description="Nudix hydrolase" evidence="1">
    <location>
        <begin position="1"/>
        <end position="134"/>
    </location>
</feature>
<organism evidence="2 3">
    <name type="scientific">Fusibacter ferrireducens</name>
    <dbReference type="NCBI Taxonomy" id="2785058"/>
    <lineage>
        <taxon>Bacteria</taxon>
        <taxon>Bacillati</taxon>
        <taxon>Bacillota</taxon>
        <taxon>Clostridia</taxon>
        <taxon>Eubacteriales</taxon>
        <taxon>Eubacteriales Family XII. Incertae Sedis</taxon>
        <taxon>Fusibacter</taxon>
    </lineage>
</organism>
<comment type="caution">
    <text evidence="2">The sequence shown here is derived from an EMBL/GenBank/DDBJ whole genome shotgun (WGS) entry which is preliminary data.</text>
</comment>
<proteinExistence type="predicted"/>
<dbReference type="InterPro" id="IPR015797">
    <property type="entry name" value="NUDIX_hydrolase-like_dom_sf"/>
</dbReference>
<dbReference type="Gene3D" id="3.90.79.10">
    <property type="entry name" value="Nucleoside Triphosphate Pyrophosphohydrolase"/>
    <property type="match status" value="1"/>
</dbReference>
<dbReference type="PROSITE" id="PS51462">
    <property type="entry name" value="NUDIX"/>
    <property type="match status" value="1"/>
</dbReference>
<evidence type="ECO:0000313" key="3">
    <source>
        <dbReference type="Proteomes" id="UP000614200"/>
    </source>
</evidence>
<sequence length="170" mass="20091">MINIKYFAVAFIENDQKTLMMKRNGRSEIATNLWAPVGGHIEECEYKQPEVACYREIFEETGINKDDLEDLKLRYIVMRLKKNEIRVQYVFYAKTGKEKLANCEEGELYWIRNNKIESLHTTFTTSAILKENKKENMEKNIIKVGVVEVNDNVPEMKWSNIKDWDNLNFI</sequence>